<feature type="transmembrane region" description="Helical" evidence="12">
    <location>
        <begin position="336"/>
        <end position="360"/>
    </location>
</feature>
<feature type="region of interest" description="Disordered" evidence="11">
    <location>
        <begin position="1"/>
        <end position="42"/>
    </location>
</feature>
<dbReference type="InterPro" id="IPR037272">
    <property type="entry name" value="SNS_sf"/>
</dbReference>
<evidence type="ECO:0000256" key="11">
    <source>
        <dbReference type="SAM" id="MobiDB-lite"/>
    </source>
</evidence>
<dbReference type="PANTHER" id="PTHR11616">
    <property type="entry name" value="SODIUM/CHLORIDE DEPENDENT TRANSPORTER"/>
    <property type="match status" value="1"/>
</dbReference>
<feature type="binding site" evidence="8">
    <location>
        <position position="91"/>
    </location>
    <ligand>
        <name>Na(+)</name>
        <dbReference type="ChEBI" id="CHEBI:29101"/>
        <label>1</label>
    </ligand>
</feature>
<keyword evidence="6 12" id="KW-1133">Transmembrane helix</keyword>
<dbReference type="PANTHER" id="PTHR11616:SF325">
    <property type="entry name" value="TRANSPORTER"/>
    <property type="match status" value="1"/>
</dbReference>
<dbReference type="GO" id="GO:0046872">
    <property type="term" value="F:metal ion binding"/>
    <property type="evidence" value="ECO:0007669"/>
    <property type="project" value="UniProtKB-KW"/>
</dbReference>
<dbReference type="InterPro" id="IPR000175">
    <property type="entry name" value="Na/ntran_symport"/>
</dbReference>
<evidence type="ECO:0000256" key="10">
    <source>
        <dbReference type="RuleBase" id="RU003732"/>
    </source>
</evidence>
<evidence type="ECO:0000256" key="3">
    <source>
        <dbReference type="ARBA" id="ARBA00022448"/>
    </source>
</evidence>
<dbReference type="Pfam" id="PF00209">
    <property type="entry name" value="SNF"/>
    <property type="match status" value="2"/>
</dbReference>
<name>A0A922L910_DERFA</name>
<evidence type="ECO:0000256" key="6">
    <source>
        <dbReference type="ARBA" id="ARBA00022989"/>
    </source>
</evidence>
<feature type="transmembrane region" description="Helical" evidence="12">
    <location>
        <begin position="155"/>
        <end position="184"/>
    </location>
</feature>
<feature type="transmembrane region" description="Helical" evidence="12">
    <location>
        <begin position="307"/>
        <end position="324"/>
    </location>
</feature>
<evidence type="ECO:0000256" key="12">
    <source>
        <dbReference type="SAM" id="Phobius"/>
    </source>
</evidence>
<dbReference type="PROSITE" id="PS00610">
    <property type="entry name" value="NA_NEUROTRAN_SYMP_1"/>
    <property type="match status" value="1"/>
</dbReference>
<keyword evidence="3 10" id="KW-0813">Transport</keyword>
<reference evidence="13" key="1">
    <citation type="submission" date="2013-05" db="EMBL/GenBank/DDBJ databases">
        <authorList>
            <person name="Yim A.K.Y."/>
            <person name="Chan T.F."/>
            <person name="Ji K.M."/>
            <person name="Liu X.Y."/>
            <person name="Zhou J.W."/>
            <person name="Li R.Q."/>
            <person name="Yang K.Y."/>
            <person name="Li J."/>
            <person name="Li M."/>
            <person name="Law P.T.W."/>
            <person name="Wu Y.L."/>
            <person name="Cai Z.L."/>
            <person name="Qin H."/>
            <person name="Bao Y."/>
            <person name="Leung R.K.K."/>
            <person name="Ng P.K.S."/>
            <person name="Zou J."/>
            <person name="Zhong X.J."/>
            <person name="Ran P.X."/>
            <person name="Zhong N.S."/>
            <person name="Liu Z.G."/>
            <person name="Tsui S.K.W."/>
        </authorList>
    </citation>
    <scope>NUCLEOTIDE SEQUENCE</scope>
    <source>
        <strain evidence="13">Derf</strain>
        <tissue evidence="13">Whole organism</tissue>
    </source>
</reference>
<gene>
    <name evidence="13" type="primary">SLC6A8_1</name>
    <name evidence="13" type="ORF">DERF_008298</name>
</gene>
<feature type="transmembrane region" description="Helical" evidence="12">
    <location>
        <begin position="457"/>
        <end position="477"/>
    </location>
</feature>
<feature type="binding site" evidence="8">
    <location>
        <position position="342"/>
    </location>
    <ligand>
        <name>Na(+)</name>
        <dbReference type="ChEBI" id="CHEBI:29101"/>
        <label>1</label>
    </ligand>
</feature>
<feature type="disulfide bond" evidence="9">
    <location>
        <begin position="195"/>
        <end position="204"/>
    </location>
</feature>
<dbReference type="AlphaFoldDB" id="A0A922L910"/>
<evidence type="ECO:0000256" key="2">
    <source>
        <dbReference type="ARBA" id="ARBA00006459"/>
    </source>
</evidence>
<feature type="transmembrane region" description="Helical" evidence="12">
    <location>
        <begin position="81"/>
        <end position="100"/>
    </location>
</feature>
<keyword evidence="8" id="KW-0479">Metal-binding</keyword>
<dbReference type="SUPFAM" id="SSF161070">
    <property type="entry name" value="SNF-like"/>
    <property type="match status" value="1"/>
</dbReference>
<organism evidence="13 14">
    <name type="scientific">Dermatophagoides farinae</name>
    <name type="common">American house dust mite</name>
    <dbReference type="NCBI Taxonomy" id="6954"/>
    <lineage>
        <taxon>Eukaryota</taxon>
        <taxon>Metazoa</taxon>
        <taxon>Ecdysozoa</taxon>
        <taxon>Arthropoda</taxon>
        <taxon>Chelicerata</taxon>
        <taxon>Arachnida</taxon>
        <taxon>Acari</taxon>
        <taxon>Acariformes</taxon>
        <taxon>Sarcoptiformes</taxon>
        <taxon>Astigmata</taxon>
        <taxon>Psoroptidia</taxon>
        <taxon>Analgoidea</taxon>
        <taxon>Pyroglyphidae</taxon>
        <taxon>Dermatophagoidinae</taxon>
        <taxon>Dermatophagoides</taxon>
    </lineage>
</organism>
<dbReference type="EMBL" id="ASGP02000003">
    <property type="protein sequence ID" value="KAH9517647.1"/>
    <property type="molecule type" value="Genomic_DNA"/>
</dbReference>
<dbReference type="Proteomes" id="UP000790347">
    <property type="component" value="Unassembled WGS sequence"/>
</dbReference>
<feature type="binding site" evidence="8">
    <location>
        <position position="310"/>
    </location>
    <ligand>
        <name>Na(+)</name>
        <dbReference type="ChEBI" id="CHEBI:29101"/>
        <label>1</label>
    </ligand>
</feature>
<dbReference type="GO" id="GO:0005332">
    <property type="term" value="F:gamma-aminobutyric acid:sodium:chloride symporter activity"/>
    <property type="evidence" value="ECO:0007669"/>
    <property type="project" value="TreeGrafter"/>
</dbReference>
<protein>
    <recommendedName>
        <fullName evidence="10">Transporter</fullName>
    </recommendedName>
</protein>
<feature type="transmembrane region" description="Helical" evidence="12">
    <location>
        <begin position="112"/>
        <end position="134"/>
    </location>
</feature>
<keyword evidence="8" id="KW-0915">Sodium</keyword>
<evidence type="ECO:0000256" key="7">
    <source>
        <dbReference type="ARBA" id="ARBA00023136"/>
    </source>
</evidence>
<feature type="binding site" evidence="8">
    <location>
        <position position="96"/>
    </location>
    <ligand>
        <name>Na(+)</name>
        <dbReference type="ChEBI" id="CHEBI:29101"/>
        <label>1</label>
    </ligand>
</feature>
<comment type="subcellular location">
    <subcellularLocation>
        <location evidence="1">Membrane</location>
        <topology evidence="1">Multi-pass membrane protein</topology>
    </subcellularLocation>
</comment>
<comment type="caution">
    <text evidence="13">The sequence shown here is derived from an EMBL/GenBank/DDBJ whole genome shotgun (WGS) entry which is preliminary data.</text>
</comment>
<accession>A0A922L910</accession>
<evidence type="ECO:0000256" key="4">
    <source>
        <dbReference type="ARBA" id="ARBA00022692"/>
    </source>
</evidence>
<keyword evidence="4 10" id="KW-0812">Transmembrane</keyword>
<dbReference type="PROSITE" id="PS50267">
    <property type="entry name" value="NA_NEUROTRAN_SYMP_3"/>
    <property type="match status" value="1"/>
</dbReference>
<sequence length="485" mass="54167">MTTPSSSSSSSSASASASASASTITSPMTNTTTTMTTDSQSKTLIIQNGKSNSIPSSSSSSKIESSLPENYRPREQWANKLEFVFACMAYAIGLGNVWRFPYLCYKNGGGAFFIPYFIFLVFGAAPILFLEVAIGQYFRQGGITVWREICPLFRGIGFGTITISFILNCYYVVVIAWALLYLYYSLRGDLLWASCNNEWNTDRCWTQSMNTTARNDSVNSVIEFWEHKILQISPGIDQPNGFQWELVLTLAIAWILCFFSIWKGVKSTGKAVYVTAVFPYVALVKESNFICIQIFHVLVWMDAGTQIFFSYAIALGCMVALGSYNTFNNNFYHQLLFLTGANSGTSVYSGFVIFSILGYMAHEQQLSIADVAESGPGLAFIAYPRAVAMMPGSSFWAVMFFIMILLLGLGSQFVGVEGFVTAMVDLFPQYLRIGKRREWFIFGVCIVSFFDRVECMFFNYSIIMVQVECVCFGIVSFKPLSRKYV</sequence>
<feature type="transmembrane region" description="Helical" evidence="12">
    <location>
        <begin position="246"/>
        <end position="265"/>
    </location>
</feature>
<evidence type="ECO:0000256" key="5">
    <source>
        <dbReference type="ARBA" id="ARBA00022847"/>
    </source>
</evidence>
<dbReference type="PRINTS" id="PR00176">
    <property type="entry name" value="NANEUSMPORT"/>
</dbReference>
<keyword evidence="14" id="KW-1185">Reference proteome</keyword>
<keyword evidence="5 10" id="KW-0769">Symport</keyword>
<feature type="binding site" evidence="8">
    <location>
        <position position="411"/>
    </location>
    <ligand>
        <name>Na(+)</name>
        <dbReference type="ChEBI" id="CHEBI:29101"/>
        <label>1</label>
    </ligand>
</feature>
<keyword evidence="7 12" id="KW-0472">Membrane</keyword>
<reference evidence="13" key="2">
    <citation type="journal article" date="2022" name="Res Sq">
        <title>Comparative Genomics Reveals Insights into the Divergent Evolution of Astigmatic Mites and Household Pest Adaptations.</title>
        <authorList>
            <person name="Xiong Q."/>
            <person name="Wan A.T.-Y."/>
            <person name="Liu X.-Y."/>
            <person name="Fung C.S.-H."/>
            <person name="Xiao X."/>
            <person name="Malainual N."/>
            <person name="Hou J."/>
            <person name="Wang L."/>
            <person name="Wang M."/>
            <person name="Yang K."/>
            <person name="Cui Y."/>
            <person name="Leung E."/>
            <person name="Nong W."/>
            <person name="Shin S.-K."/>
            <person name="Au S."/>
            <person name="Jeong K.Y."/>
            <person name="Chew F.T."/>
            <person name="Hui J."/>
            <person name="Leung T.F."/>
            <person name="Tungtrongchitr A."/>
            <person name="Zhong N."/>
            <person name="Liu Z."/>
            <person name="Tsui S."/>
        </authorList>
    </citation>
    <scope>NUCLEOTIDE SEQUENCE</scope>
    <source>
        <strain evidence="13">Derf</strain>
        <tissue evidence="13">Whole organism</tissue>
    </source>
</reference>
<evidence type="ECO:0000313" key="13">
    <source>
        <dbReference type="EMBL" id="KAH9517647.1"/>
    </source>
</evidence>
<comment type="similarity">
    <text evidence="2 10">Belongs to the sodium:neurotransmitter symporter (SNF) (TC 2.A.22) family.</text>
</comment>
<feature type="transmembrane region" description="Helical" evidence="12">
    <location>
        <begin position="395"/>
        <end position="414"/>
    </location>
</feature>
<keyword evidence="9" id="KW-1015">Disulfide bond</keyword>
<proteinExistence type="inferred from homology"/>
<feature type="transmembrane region" description="Helical" evidence="12">
    <location>
        <begin position="277"/>
        <end position="301"/>
    </location>
</feature>
<evidence type="ECO:0000313" key="14">
    <source>
        <dbReference type="Proteomes" id="UP000790347"/>
    </source>
</evidence>
<feature type="binding site" evidence="8">
    <location>
        <position position="407"/>
    </location>
    <ligand>
        <name>Na(+)</name>
        <dbReference type="ChEBI" id="CHEBI:29101"/>
        <label>1</label>
    </ligand>
</feature>
<evidence type="ECO:0000256" key="9">
    <source>
        <dbReference type="PIRSR" id="PIRSR600175-2"/>
    </source>
</evidence>
<dbReference type="GO" id="GO:0005886">
    <property type="term" value="C:plasma membrane"/>
    <property type="evidence" value="ECO:0007669"/>
    <property type="project" value="TreeGrafter"/>
</dbReference>
<evidence type="ECO:0000256" key="8">
    <source>
        <dbReference type="PIRSR" id="PIRSR600175-1"/>
    </source>
</evidence>
<evidence type="ECO:0000256" key="1">
    <source>
        <dbReference type="ARBA" id="ARBA00004141"/>
    </source>
</evidence>